<comment type="subcellular location">
    <subcellularLocation>
        <location evidence="2">Cell membrane</location>
        <topology evidence="2">Multi-pass membrane protein</topology>
    </subcellularLocation>
</comment>
<dbReference type="PATRIC" id="fig|1679170.3.peg.3155"/>
<dbReference type="OrthoDB" id="9803495at2"/>
<feature type="transmembrane region" description="Helical" evidence="3">
    <location>
        <begin position="60"/>
        <end position="77"/>
    </location>
</feature>
<dbReference type="Pfam" id="PF02632">
    <property type="entry name" value="BioY"/>
    <property type="match status" value="1"/>
</dbReference>
<keyword evidence="2" id="KW-0813">Transport</keyword>
<dbReference type="EMBL" id="LFZW01000001">
    <property type="protein sequence ID" value="KMY50446.1"/>
    <property type="molecule type" value="Genomic_DNA"/>
</dbReference>
<reference evidence="5" key="1">
    <citation type="submission" date="2015-07" db="EMBL/GenBank/DDBJ databases">
        <title>Genome sequencing project for genomic taxonomy and phylogenomics of Bacillus-like bacteria.</title>
        <authorList>
            <person name="Liu B."/>
            <person name="Wang J."/>
            <person name="Zhu Y."/>
            <person name="Liu G."/>
            <person name="Chen Q."/>
            <person name="Chen Z."/>
            <person name="Lan J."/>
            <person name="Che J."/>
            <person name="Ge C."/>
            <person name="Shi H."/>
            <person name="Pan Z."/>
            <person name="Liu X."/>
        </authorList>
    </citation>
    <scope>NUCLEOTIDE SEQUENCE [LARGE SCALE GENOMIC DNA]</scope>
    <source>
        <strain evidence="5">FJAT-27997</strain>
    </source>
</reference>
<evidence type="ECO:0000313" key="5">
    <source>
        <dbReference type="Proteomes" id="UP000037146"/>
    </source>
</evidence>
<dbReference type="PIRSF" id="PIRSF016661">
    <property type="entry name" value="BioY"/>
    <property type="match status" value="1"/>
</dbReference>
<proteinExistence type="inferred from homology"/>
<dbReference type="GO" id="GO:0015225">
    <property type="term" value="F:biotin transmembrane transporter activity"/>
    <property type="evidence" value="ECO:0007669"/>
    <property type="project" value="UniProtKB-UniRule"/>
</dbReference>
<keyword evidence="3" id="KW-0812">Transmembrane</keyword>
<dbReference type="GO" id="GO:0005886">
    <property type="term" value="C:plasma membrane"/>
    <property type="evidence" value="ECO:0007669"/>
    <property type="project" value="UniProtKB-SubCell"/>
</dbReference>
<evidence type="ECO:0000313" key="4">
    <source>
        <dbReference type="EMBL" id="KMY50446.1"/>
    </source>
</evidence>
<evidence type="ECO:0000256" key="1">
    <source>
        <dbReference type="ARBA" id="ARBA00010692"/>
    </source>
</evidence>
<accession>A0A0K9GUX7</accession>
<keyword evidence="3" id="KW-1133">Transmembrane helix</keyword>
<dbReference type="AlphaFoldDB" id="A0A0K9GUX7"/>
<dbReference type="STRING" id="1679170.AC625_13825"/>
<dbReference type="PANTHER" id="PTHR34295">
    <property type="entry name" value="BIOTIN TRANSPORTER BIOY"/>
    <property type="match status" value="1"/>
</dbReference>
<feature type="transmembrane region" description="Helical" evidence="3">
    <location>
        <begin position="9"/>
        <end position="29"/>
    </location>
</feature>
<feature type="transmembrane region" description="Helical" evidence="3">
    <location>
        <begin position="113"/>
        <end position="135"/>
    </location>
</feature>
<feature type="transmembrane region" description="Helical" evidence="3">
    <location>
        <begin position="83"/>
        <end position="106"/>
    </location>
</feature>
<evidence type="ECO:0000256" key="2">
    <source>
        <dbReference type="PIRNR" id="PIRNR016661"/>
    </source>
</evidence>
<dbReference type="InterPro" id="IPR003784">
    <property type="entry name" value="BioY"/>
</dbReference>
<gene>
    <name evidence="4" type="ORF">AC625_13825</name>
</gene>
<feature type="transmembrane region" description="Helical" evidence="3">
    <location>
        <begin position="35"/>
        <end position="53"/>
    </location>
</feature>
<protein>
    <recommendedName>
        <fullName evidence="2">Biotin transporter</fullName>
    </recommendedName>
</protein>
<comment type="similarity">
    <text evidence="1 2">Belongs to the BioY family.</text>
</comment>
<comment type="caution">
    <text evidence="4">The sequence shown here is derived from an EMBL/GenBank/DDBJ whole genome shotgun (WGS) entry which is preliminary data.</text>
</comment>
<evidence type="ECO:0000256" key="3">
    <source>
        <dbReference type="SAM" id="Phobius"/>
    </source>
</evidence>
<keyword evidence="2" id="KW-1003">Cell membrane</keyword>
<feature type="transmembrane region" description="Helical" evidence="3">
    <location>
        <begin position="147"/>
        <end position="172"/>
    </location>
</feature>
<organism evidence="4 5">
    <name type="scientific">Peribacillus loiseleuriae</name>
    <dbReference type="NCBI Taxonomy" id="1679170"/>
    <lineage>
        <taxon>Bacteria</taxon>
        <taxon>Bacillati</taxon>
        <taxon>Bacillota</taxon>
        <taxon>Bacilli</taxon>
        <taxon>Bacillales</taxon>
        <taxon>Bacillaceae</taxon>
        <taxon>Peribacillus</taxon>
    </lineage>
</organism>
<sequence>MQTKSQTRLVNLIIIALFAAIIGILSQFTIPIPPVPFTGQTLAVGLAATILGAKRGTYSVLLYLLIGAVGIPVFAELKSGISIIFGPTGGYLIGFIPAAYFIGFYLEKTKYNVFHAIIANIISMFFPLLIGTAWLKIAASLSWTAAFAGGFLPFIVVGIAKAILAGWLGILLRSRLESAKVLPKSTLA</sequence>
<keyword evidence="5" id="KW-1185">Reference proteome</keyword>
<keyword evidence="2 3" id="KW-0472">Membrane</keyword>
<dbReference type="Gene3D" id="1.10.1760.20">
    <property type="match status" value="1"/>
</dbReference>
<name>A0A0K9GUX7_9BACI</name>
<dbReference type="Proteomes" id="UP000037146">
    <property type="component" value="Unassembled WGS sequence"/>
</dbReference>
<dbReference type="RefSeq" id="WP_049681799.1">
    <property type="nucleotide sequence ID" value="NZ_LFZW01000001.1"/>
</dbReference>
<dbReference type="PANTHER" id="PTHR34295:SF1">
    <property type="entry name" value="BIOTIN TRANSPORTER BIOY"/>
    <property type="match status" value="1"/>
</dbReference>